<evidence type="ECO:0000256" key="1">
    <source>
        <dbReference type="SAM" id="MobiDB-lite"/>
    </source>
</evidence>
<feature type="compositionally biased region" description="Polar residues" evidence="1">
    <location>
        <begin position="722"/>
        <end position="732"/>
    </location>
</feature>
<reference evidence="3" key="1">
    <citation type="submission" date="2025-08" db="UniProtKB">
        <authorList>
            <consortium name="RefSeq"/>
        </authorList>
    </citation>
    <scope>IDENTIFICATION</scope>
</reference>
<dbReference type="AlphaFoldDB" id="A0AAJ7E2Q5"/>
<feature type="compositionally biased region" description="Polar residues" evidence="1">
    <location>
        <begin position="46"/>
        <end position="58"/>
    </location>
</feature>
<feature type="compositionally biased region" description="Basic residues" evidence="1">
    <location>
        <begin position="580"/>
        <end position="589"/>
    </location>
</feature>
<feature type="compositionally biased region" description="Basic and acidic residues" evidence="1">
    <location>
        <begin position="421"/>
        <end position="437"/>
    </location>
</feature>
<feature type="compositionally biased region" description="Basic and acidic residues" evidence="1">
    <location>
        <begin position="121"/>
        <end position="130"/>
    </location>
</feature>
<feature type="compositionally biased region" description="Polar residues" evidence="1">
    <location>
        <begin position="651"/>
        <end position="660"/>
    </location>
</feature>
<feature type="region of interest" description="Disordered" evidence="1">
    <location>
        <begin position="314"/>
        <end position="494"/>
    </location>
</feature>
<feature type="compositionally biased region" description="Basic and acidic residues" evidence="1">
    <location>
        <begin position="315"/>
        <end position="326"/>
    </location>
</feature>
<sequence length="1126" mass="124647">MASSVPSVHQRKFGPAPIASFEDLSDEVENGGEAVARMPGIVEVTTPVTAGSLKTPSTPRIDISRASSSSHHDDDSNSRESTPEKELLAGTEPPEGCTLQLGYKENAQELRSSTEELDLQDPVHEQDQRRDSKRLRKRAKEVHDGTQSEHGSTIKVQTDRERKDSNCSEIILLNISGRTSRLSSVGSQGSGVSGGALSVVSANSSRSPSPHKCLLETSFCGSVSTLANTLIEPSKPETDDLAKILLQREEDSTKAMIPDNVRVPMVGGNLKPDPLDMPRRRGREERKEIFKREVEITKKVLKRVNIEVPIIKLPKQPDDESNKSEVQKPVTLDLNDMYKTRLNTSPSRSGTSNISSEIVDSPKLSRHQKVRDLEGSRTPSPSSVSRKSSFASLFKSRIDDTSIQSQDSPTSSSRRTSLANRLKDTAESLRSRSKSREGPSSSEKSPSGRRPESRGRSGSGVFSSTLSLFKKRERKKSGDESTGTPDTLDDAQGNLNSIGCVEFAYNKKNTPTRRSRKEDVIFISLYGDNDEFRNQKEPALAVESIEIPLDDPTNFVDENDVSSPQQTSVNIVCTDATIEHHRRSRRNERRNRESARISSSSGDSMKMPECNFMDSQMDESTDLIIKSNDIQDSAGFSYQPPSENRDDARNQRMSTSSSRDSICKKPDIVKPERKSKKHSNSSATKSTSQTSHLSSKIEVNGKISDSVTDKENPKNELFLPENSLSKTPSVNSDLDHNSSESERDSEIDFIRNKAEKGMKELPDERKGLCYDESFEEDLPYVPTTLPLEKSVAIPMLPVKQRLQDVRTTPIERPRSTTPINPTLLDEFIMHTSHDDQQRYVDKMKICLPREDSFKLKSPHRPPGHNSFSEFAGRVSAASRGLGFTKSPSPPPLPPRAPTTVLTTVSARGARPVNWINFEEIPEKRKPAKRIQTIPRLEENPRIHSQTGAANAQYSYVQPEECRCECHEKSRRASMQRDGTDSTRESSLSCSANARSVANAESSGNGVCNGENCPASSDRSNVVSLMKNGKGLLPMFHVVCDNQGHMRGGVGGIYRVRISGDLVEICFCISSDNSSSQPNRNILYMSRGHAHNRHDNNASIKPFAMDLDVSSNRSSIISQEETEDEHV</sequence>
<feature type="compositionally biased region" description="Basic and acidic residues" evidence="1">
    <location>
        <begin position="661"/>
        <end position="672"/>
    </location>
</feature>
<evidence type="ECO:0000313" key="3">
    <source>
        <dbReference type="RefSeq" id="XP_011505658.1"/>
    </source>
</evidence>
<dbReference type="RefSeq" id="XP_011505658.1">
    <property type="nucleotide sequence ID" value="XM_011507356.1"/>
</dbReference>
<feature type="region of interest" description="Disordered" evidence="1">
    <location>
        <begin position="576"/>
        <end position="611"/>
    </location>
</feature>
<feature type="compositionally biased region" description="Basic and acidic residues" evidence="1">
    <location>
        <begin position="733"/>
        <end position="747"/>
    </location>
</feature>
<feature type="compositionally biased region" description="Low complexity" evidence="1">
    <location>
        <begin position="401"/>
        <end position="417"/>
    </location>
</feature>
<feature type="region of interest" description="Disordered" evidence="1">
    <location>
        <begin position="969"/>
        <end position="989"/>
    </location>
</feature>
<dbReference type="GeneID" id="105368352"/>
<feature type="region of interest" description="Disordered" evidence="1">
    <location>
        <begin position="30"/>
        <end position="163"/>
    </location>
</feature>
<feature type="compositionally biased region" description="Basic and acidic residues" evidence="1">
    <location>
        <begin position="70"/>
        <end position="87"/>
    </location>
</feature>
<feature type="compositionally biased region" description="Polar residues" evidence="1">
    <location>
        <begin position="680"/>
        <end position="694"/>
    </location>
</feature>
<dbReference type="KEGG" id="csol:105368352"/>
<evidence type="ECO:0000313" key="2">
    <source>
        <dbReference type="Proteomes" id="UP000695007"/>
    </source>
</evidence>
<dbReference type="Proteomes" id="UP000695007">
    <property type="component" value="Unplaced"/>
</dbReference>
<feature type="region of interest" description="Disordered" evidence="1">
    <location>
        <begin position="629"/>
        <end position="747"/>
    </location>
</feature>
<feature type="compositionally biased region" description="Polar residues" evidence="1">
    <location>
        <begin position="629"/>
        <end position="642"/>
    </location>
</feature>
<accession>A0AAJ7E2Q5</accession>
<feature type="compositionally biased region" description="Polar residues" evidence="1">
    <location>
        <begin position="341"/>
        <end position="358"/>
    </location>
</feature>
<feature type="compositionally biased region" description="Low complexity" evidence="1">
    <location>
        <begin position="376"/>
        <end position="392"/>
    </location>
</feature>
<name>A0AAJ7E2Q5_9HYME</name>
<proteinExistence type="predicted"/>
<protein>
    <submittedName>
        <fullName evidence="3">Uncharacterized protein LOC105368352</fullName>
    </submittedName>
</protein>
<gene>
    <name evidence="3" type="primary">LOC105368352</name>
</gene>
<feature type="compositionally biased region" description="Basic residues" evidence="1">
    <location>
        <begin position="131"/>
        <end position="140"/>
    </location>
</feature>
<keyword evidence="2" id="KW-1185">Reference proteome</keyword>
<organism evidence="2 3">
    <name type="scientific">Ceratosolen solmsi marchali</name>
    <dbReference type="NCBI Taxonomy" id="326594"/>
    <lineage>
        <taxon>Eukaryota</taxon>
        <taxon>Metazoa</taxon>
        <taxon>Ecdysozoa</taxon>
        <taxon>Arthropoda</taxon>
        <taxon>Hexapoda</taxon>
        <taxon>Insecta</taxon>
        <taxon>Pterygota</taxon>
        <taxon>Neoptera</taxon>
        <taxon>Endopterygota</taxon>
        <taxon>Hymenoptera</taxon>
        <taxon>Apocrita</taxon>
        <taxon>Proctotrupomorpha</taxon>
        <taxon>Chalcidoidea</taxon>
        <taxon>Agaonidae</taxon>
        <taxon>Agaoninae</taxon>
        <taxon>Ceratosolen</taxon>
    </lineage>
</organism>